<sequence length="288" mass="32865">MRLIFFILVILCLVTGCDDQESNIQPLSNEKFLIIAHRGASAIAPEHTIVAYEIAHQADVDYIEIDLQMTKDGVLVAMHDEKVDRTTDGTGFVKEYTLEELEQLNAGKWFNKEFPGLANREFEQERVPTLEEIFLHFGDDVNYYIELKSPSIYEGMEEKLCTLLRKYNLIRDTGDLPKVIVESFNEDSLTKFHALEPQLPLIQLFSFKEKAALSHSDYKRLQTYASGIGVNIKSVDQDFIHDAQLNGFKVHLFSIKNEIEMKNAFHLDANGVFTDTPTLGDILLQEES</sequence>
<protein>
    <submittedName>
        <fullName evidence="2">Glycerophosphodiester phosphodiesterase</fullName>
    </submittedName>
</protein>
<accession>A0A9X3LBU9</accession>
<keyword evidence="3" id="KW-1185">Reference proteome</keyword>
<dbReference type="GO" id="GO:0008081">
    <property type="term" value="F:phosphoric diester hydrolase activity"/>
    <property type="evidence" value="ECO:0007669"/>
    <property type="project" value="InterPro"/>
</dbReference>
<dbReference type="AlphaFoldDB" id="A0A9X3LBU9"/>
<name>A0A9X3LBU9_9BACI</name>
<dbReference type="Pfam" id="PF03009">
    <property type="entry name" value="GDPD"/>
    <property type="match status" value="1"/>
</dbReference>
<comment type="caution">
    <text evidence="2">The sequence shown here is derived from an EMBL/GenBank/DDBJ whole genome shotgun (WGS) entry which is preliminary data.</text>
</comment>
<evidence type="ECO:0000259" key="1">
    <source>
        <dbReference type="PROSITE" id="PS51704"/>
    </source>
</evidence>
<organism evidence="2 3">
    <name type="scientific">Psychrobacillus psychrodurans</name>
    <dbReference type="NCBI Taxonomy" id="126157"/>
    <lineage>
        <taxon>Bacteria</taxon>
        <taxon>Bacillati</taxon>
        <taxon>Bacillota</taxon>
        <taxon>Bacilli</taxon>
        <taxon>Bacillales</taxon>
        <taxon>Bacillaceae</taxon>
        <taxon>Psychrobacillus</taxon>
    </lineage>
</organism>
<dbReference type="SUPFAM" id="SSF51695">
    <property type="entry name" value="PLC-like phosphodiesterases"/>
    <property type="match status" value="1"/>
</dbReference>
<dbReference type="PROSITE" id="PS51704">
    <property type="entry name" value="GP_PDE"/>
    <property type="match status" value="1"/>
</dbReference>
<proteinExistence type="predicted"/>
<dbReference type="PROSITE" id="PS51257">
    <property type="entry name" value="PROKAR_LIPOPROTEIN"/>
    <property type="match status" value="1"/>
</dbReference>
<dbReference type="PANTHER" id="PTHR46211">
    <property type="entry name" value="GLYCEROPHOSPHORYL DIESTER PHOSPHODIESTERASE"/>
    <property type="match status" value="1"/>
</dbReference>
<dbReference type="PANTHER" id="PTHR46211:SF7">
    <property type="entry name" value="GLYCEROPHOSPHODIESTER PHOSPHODIESTERASE"/>
    <property type="match status" value="1"/>
</dbReference>
<dbReference type="InterPro" id="IPR030395">
    <property type="entry name" value="GP_PDE_dom"/>
</dbReference>
<gene>
    <name evidence="2" type="ORF">M9R61_17290</name>
</gene>
<evidence type="ECO:0000313" key="3">
    <source>
        <dbReference type="Proteomes" id="UP001152172"/>
    </source>
</evidence>
<dbReference type="Proteomes" id="UP001152172">
    <property type="component" value="Unassembled WGS sequence"/>
</dbReference>
<dbReference type="Gene3D" id="3.20.20.190">
    <property type="entry name" value="Phosphatidylinositol (PI) phosphodiesterase"/>
    <property type="match status" value="1"/>
</dbReference>
<dbReference type="RefSeq" id="WP_269923080.1">
    <property type="nucleotide sequence ID" value="NZ_JAMKBI010000015.1"/>
</dbReference>
<evidence type="ECO:0000313" key="2">
    <source>
        <dbReference type="EMBL" id="MCZ8535063.1"/>
    </source>
</evidence>
<dbReference type="EMBL" id="JAMKBI010000015">
    <property type="protein sequence ID" value="MCZ8535063.1"/>
    <property type="molecule type" value="Genomic_DNA"/>
</dbReference>
<reference evidence="2" key="1">
    <citation type="submission" date="2022-05" db="EMBL/GenBank/DDBJ databases">
        <authorList>
            <person name="Colautti A."/>
            <person name="Iacumin L."/>
        </authorList>
    </citation>
    <scope>NUCLEOTIDE SEQUENCE</scope>
    <source>
        <strain evidence="2">DSM 30747</strain>
    </source>
</reference>
<feature type="domain" description="GP-PDE" evidence="1">
    <location>
        <begin position="32"/>
        <end position="284"/>
    </location>
</feature>
<dbReference type="InterPro" id="IPR017946">
    <property type="entry name" value="PLC-like_Pdiesterase_TIM-brl"/>
</dbReference>
<dbReference type="GO" id="GO:0006629">
    <property type="term" value="P:lipid metabolic process"/>
    <property type="evidence" value="ECO:0007669"/>
    <property type="project" value="InterPro"/>
</dbReference>